<dbReference type="OrthoDB" id="7061730at2"/>
<protein>
    <recommendedName>
        <fullName evidence="1">DUF3870 domain-containing protein</fullName>
    </recommendedName>
</protein>
<gene>
    <name evidence="2" type="ORF">SAMN02745823_00659</name>
</gene>
<sequence>MHTILLSSYVKLPTNTTAQKVYDQLVLVAVVENDTGRITKVDCSMVTELARSFLNQIMVGYNLNSGAAELQEILERWYFGHLKKALLTAVKLLSIEFDKYKMQSEAEVIKKQA</sequence>
<dbReference type="STRING" id="1123282.SAMN02745823_00659"/>
<organism evidence="2 3">
    <name type="scientific">Sporobacter termitidis DSM 10068</name>
    <dbReference type="NCBI Taxonomy" id="1123282"/>
    <lineage>
        <taxon>Bacteria</taxon>
        <taxon>Bacillati</taxon>
        <taxon>Bacillota</taxon>
        <taxon>Clostridia</taxon>
        <taxon>Eubacteriales</taxon>
        <taxon>Oscillospiraceae</taxon>
        <taxon>Sporobacter</taxon>
    </lineage>
</organism>
<evidence type="ECO:0000313" key="3">
    <source>
        <dbReference type="Proteomes" id="UP000183995"/>
    </source>
</evidence>
<dbReference type="Pfam" id="PF12986">
    <property type="entry name" value="DUF3870"/>
    <property type="match status" value="1"/>
</dbReference>
<dbReference type="InterPro" id="IPR024617">
    <property type="entry name" value="DUF3870"/>
</dbReference>
<name>A0A1M5UT87_9FIRM</name>
<evidence type="ECO:0000259" key="1">
    <source>
        <dbReference type="Pfam" id="PF12986"/>
    </source>
</evidence>
<feature type="domain" description="DUF3870" evidence="1">
    <location>
        <begin position="9"/>
        <end position="94"/>
    </location>
</feature>
<dbReference type="EMBL" id="FQXV01000001">
    <property type="protein sequence ID" value="SHH65933.1"/>
    <property type="molecule type" value="Genomic_DNA"/>
</dbReference>
<reference evidence="2 3" key="1">
    <citation type="submission" date="2016-11" db="EMBL/GenBank/DDBJ databases">
        <authorList>
            <person name="Jaros S."/>
            <person name="Januszkiewicz K."/>
            <person name="Wedrychowicz H."/>
        </authorList>
    </citation>
    <scope>NUCLEOTIDE SEQUENCE [LARGE SCALE GENOMIC DNA]</scope>
    <source>
        <strain evidence="2 3">DSM 10068</strain>
    </source>
</reference>
<dbReference type="Proteomes" id="UP000183995">
    <property type="component" value="Unassembled WGS sequence"/>
</dbReference>
<evidence type="ECO:0000313" key="2">
    <source>
        <dbReference type="EMBL" id="SHH65933.1"/>
    </source>
</evidence>
<dbReference type="RefSeq" id="WP_073076180.1">
    <property type="nucleotide sequence ID" value="NZ_FQXV01000001.1"/>
</dbReference>
<keyword evidence="3" id="KW-1185">Reference proteome</keyword>
<dbReference type="AlphaFoldDB" id="A0A1M5UT87"/>
<accession>A0A1M5UT87</accession>
<proteinExistence type="predicted"/>